<evidence type="ECO:0000256" key="1">
    <source>
        <dbReference type="SAM" id="MobiDB-lite"/>
    </source>
</evidence>
<reference evidence="2" key="2">
    <citation type="submission" date="2023-05" db="EMBL/GenBank/DDBJ databases">
        <authorList>
            <person name="Fouks B."/>
        </authorList>
    </citation>
    <scope>NUCLEOTIDE SEQUENCE</scope>
    <source>
        <strain evidence="2">Stay&amp;Tobe</strain>
        <tissue evidence="2">Testes</tissue>
    </source>
</reference>
<proteinExistence type="predicted"/>
<protein>
    <submittedName>
        <fullName evidence="2">Uncharacterized protein</fullName>
    </submittedName>
</protein>
<feature type="compositionally biased region" description="Polar residues" evidence="1">
    <location>
        <begin position="204"/>
        <end position="213"/>
    </location>
</feature>
<evidence type="ECO:0000313" key="3">
    <source>
        <dbReference type="Proteomes" id="UP001233999"/>
    </source>
</evidence>
<feature type="non-terminal residue" evidence="2">
    <location>
        <position position="526"/>
    </location>
</feature>
<feature type="compositionally biased region" description="Low complexity" evidence="1">
    <location>
        <begin position="126"/>
        <end position="138"/>
    </location>
</feature>
<accession>A0AAD7ZQ26</accession>
<reference evidence="2" key="1">
    <citation type="journal article" date="2023" name="IScience">
        <title>Live-bearing cockroach genome reveals convergent evolutionary mechanisms linked to viviparity in insects and beyond.</title>
        <authorList>
            <person name="Fouks B."/>
            <person name="Harrison M.C."/>
            <person name="Mikhailova A.A."/>
            <person name="Marchal E."/>
            <person name="English S."/>
            <person name="Carruthers M."/>
            <person name="Jennings E.C."/>
            <person name="Chiamaka E.L."/>
            <person name="Frigard R.A."/>
            <person name="Pippel M."/>
            <person name="Attardo G.M."/>
            <person name="Benoit J.B."/>
            <person name="Bornberg-Bauer E."/>
            <person name="Tobe S.S."/>
        </authorList>
    </citation>
    <scope>NUCLEOTIDE SEQUENCE</scope>
    <source>
        <strain evidence="2">Stay&amp;Tobe</strain>
    </source>
</reference>
<organism evidence="2 3">
    <name type="scientific">Diploptera punctata</name>
    <name type="common">Pacific beetle cockroach</name>
    <dbReference type="NCBI Taxonomy" id="6984"/>
    <lineage>
        <taxon>Eukaryota</taxon>
        <taxon>Metazoa</taxon>
        <taxon>Ecdysozoa</taxon>
        <taxon>Arthropoda</taxon>
        <taxon>Hexapoda</taxon>
        <taxon>Insecta</taxon>
        <taxon>Pterygota</taxon>
        <taxon>Neoptera</taxon>
        <taxon>Polyneoptera</taxon>
        <taxon>Dictyoptera</taxon>
        <taxon>Blattodea</taxon>
        <taxon>Blaberoidea</taxon>
        <taxon>Blaberidae</taxon>
        <taxon>Diplopterinae</taxon>
        <taxon>Diploptera</taxon>
    </lineage>
</organism>
<evidence type="ECO:0000313" key="2">
    <source>
        <dbReference type="EMBL" id="KAJ9584087.1"/>
    </source>
</evidence>
<dbReference type="Proteomes" id="UP001233999">
    <property type="component" value="Unassembled WGS sequence"/>
</dbReference>
<dbReference type="AlphaFoldDB" id="A0AAD7ZQ26"/>
<keyword evidence="3" id="KW-1185">Reference proteome</keyword>
<sequence>GMHLCLRDANNTVYNDVCVAQYYTDSPVLPVEFFDPTSWIKQQVTLPENDFYVSQLQRPSAARLRGRGHLPQCDNSTSPTGPVIHEIDTAEFFDECEPTTVEPVEEGQFINTDLCDAVINAENEGQSPTSSTNQVSSSIPDPTASNPESEVLPELAEDCPLSPSILLTASPLEVNPAIVTPRLSKGKVRARVGSNESKKRKSKNVNINNKAENPSNVSITAVPVYSKVVDPLSLDPLDIDSGETVNSVDLLDVVFPALVAETEAAPVEKKISNKSIKTQSKEIEMASDSIADATNEAISAINDVAAAHRNTNKSSRFVSLLNGKSVSKPIVNGTLPVTNDFRETSVIGSKTDKKNKKVDPSDVMVFKQEPSTSSNNDTHSSNMVLACTGNSSGENFNRCGIKDDIDSHFGSLQSELDSLREILKGENYSLDANTLLGLFDDPLSDLPLTGFENLTDEQEKEGITGNELTTYSSNLFDMADMADAPETGVWNGLETPDASSIMDVSLSELNSPQMTKTKSDILKKMK</sequence>
<feature type="compositionally biased region" description="Polar residues" evidence="1">
    <location>
        <begin position="139"/>
        <end position="148"/>
    </location>
</feature>
<name>A0AAD7ZQ26_DIPPU</name>
<feature type="region of interest" description="Disordered" evidence="1">
    <location>
        <begin position="123"/>
        <end position="152"/>
    </location>
</feature>
<comment type="caution">
    <text evidence="2">The sequence shown here is derived from an EMBL/GenBank/DDBJ whole genome shotgun (WGS) entry which is preliminary data.</text>
</comment>
<feature type="region of interest" description="Disordered" evidence="1">
    <location>
        <begin position="185"/>
        <end position="213"/>
    </location>
</feature>
<dbReference type="EMBL" id="JASPKZ010007470">
    <property type="protein sequence ID" value="KAJ9584087.1"/>
    <property type="molecule type" value="Genomic_DNA"/>
</dbReference>
<gene>
    <name evidence="2" type="ORF">L9F63_021559</name>
</gene>